<dbReference type="AlphaFoldDB" id="A0A1R1XPZ1"/>
<sequence>MPNPKFRRRIPKKKKKKKTTLFTSQNIMLPLLAEEYYRKYHDPNQMPWYNHLRNPNRSVTFERLNIVNLCFFFADKPSHFPIPYSNLRSAIGYISR</sequence>
<comment type="caution">
    <text evidence="1">The sequence shown here is derived from an EMBL/GenBank/DDBJ whole genome shotgun (WGS) entry which is preliminary data.</text>
</comment>
<dbReference type="EMBL" id="LSSN01002249">
    <property type="protein sequence ID" value="OMJ16712.1"/>
    <property type="molecule type" value="Genomic_DNA"/>
</dbReference>
<organism evidence="1 2">
    <name type="scientific">Smittium culicis</name>
    <dbReference type="NCBI Taxonomy" id="133412"/>
    <lineage>
        <taxon>Eukaryota</taxon>
        <taxon>Fungi</taxon>
        <taxon>Fungi incertae sedis</taxon>
        <taxon>Zoopagomycota</taxon>
        <taxon>Kickxellomycotina</taxon>
        <taxon>Harpellomycetes</taxon>
        <taxon>Harpellales</taxon>
        <taxon>Legeriomycetaceae</taxon>
        <taxon>Smittium</taxon>
    </lineage>
</organism>
<name>A0A1R1XPZ1_9FUNG</name>
<evidence type="ECO:0000313" key="2">
    <source>
        <dbReference type="Proteomes" id="UP000187283"/>
    </source>
</evidence>
<keyword evidence="2" id="KW-1185">Reference proteome</keyword>
<accession>A0A1R1XPZ1</accession>
<reference evidence="1 2" key="1">
    <citation type="submission" date="2017-01" db="EMBL/GenBank/DDBJ databases">
        <authorList>
            <person name="Mah S.A."/>
            <person name="Swanson W.J."/>
            <person name="Moy G.W."/>
            <person name="Vacquier V.D."/>
        </authorList>
    </citation>
    <scope>NUCLEOTIDE SEQUENCE [LARGE SCALE GENOMIC DNA]</scope>
    <source>
        <strain evidence="1 2">GSMNP</strain>
    </source>
</reference>
<gene>
    <name evidence="1" type="ORF">AYI70_g6430</name>
</gene>
<proteinExistence type="predicted"/>
<evidence type="ECO:0000313" key="1">
    <source>
        <dbReference type="EMBL" id="OMJ16712.1"/>
    </source>
</evidence>
<protein>
    <submittedName>
        <fullName evidence="1">Uncharacterized protein</fullName>
    </submittedName>
</protein>
<dbReference type="Proteomes" id="UP000187283">
    <property type="component" value="Unassembled WGS sequence"/>
</dbReference>